<keyword evidence="1" id="KW-0812">Transmembrane</keyword>
<protein>
    <submittedName>
        <fullName evidence="2">Uncharacterized protein</fullName>
    </submittedName>
</protein>
<evidence type="ECO:0000313" key="3">
    <source>
        <dbReference type="Proteomes" id="UP000837803"/>
    </source>
</evidence>
<sequence>MRKPQGLYCSYTSDQHLARMTIFILAVLALIGVYLSGDLRISQ</sequence>
<dbReference type="Proteomes" id="UP000837803">
    <property type="component" value="Unassembled WGS sequence"/>
</dbReference>
<dbReference type="EMBL" id="CAKLPZ010000001">
    <property type="protein sequence ID" value="CAH0999044.1"/>
    <property type="molecule type" value="Genomic_DNA"/>
</dbReference>
<name>A0ABN8F4R8_9BACT</name>
<evidence type="ECO:0000313" key="2">
    <source>
        <dbReference type="EMBL" id="CAH0999044.1"/>
    </source>
</evidence>
<keyword evidence="1" id="KW-0472">Membrane</keyword>
<organism evidence="2 3">
    <name type="scientific">Neolewinella maritima</name>
    <dbReference type="NCBI Taxonomy" id="1383882"/>
    <lineage>
        <taxon>Bacteria</taxon>
        <taxon>Pseudomonadati</taxon>
        <taxon>Bacteroidota</taxon>
        <taxon>Saprospiria</taxon>
        <taxon>Saprospirales</taxon>
        <taxon>Lewinellaceae</taxon>
        <taxon>Neolewinella</taxon>
    </lineage>
</organism>
<proteinExistence type="predicted"/>
<comment type="caution">
    <text evidence="2">The sequence shown here is derived from an EMBL/GenBank/DDBJ whole genome shotgun (WGS) entry which is preliminary data.</text>
</comment>
<keyword evidence="3" id="KW-1185">Reference proteome</keyword>
<accession>A0ABN8F4R8</accession>
<evidence type="ECO:0000256" key="1">
    <source>
        <dbReference type="SAM" id="Phobius"/>
    </source>
</evidence>
<reference evidence="2" key="1">
    <citation type="submission" date="2021-12" db="EMBL/GenBank/DDBJ databases">
        <authorList>
            <person name="Rodrigo-Torres L."/>
            <person name="Arahal R. D."/>
            <person name="Lucena T."/>
        </authorList>
    </citation>
    <scope>NUCLEOTIDE SEQUENCE</scope>
    <source>
        <strain evidence="2">CECT 8419</strain>
    </source>
</reference>
<feature type="transmembrane region" description="Helical" evidence="1">
    <location>
        <begin position="20"/>
        <end position="37"/>
    </location>
</feature>
<keyword evidence="1" id="KW-1133">Transmembrane helix</keyword>
<gene>
    <name evidence="2" type="ORF">LEM8419_00339</name>
</gene>